<dbReference type="PROSITE" id="PS51233">
    <property type="entry name" value="VWFD"/>
    <property type="match status" value="1"/>
</dbReference>
<dbReference type="InterPro" id="IPR003886">
    <property type="entry name" value="NIDO_dom"/>
</dbReference>
<keyword evidence="5 14" id="KW-0812">Transmembrane</keyword>
<proteinExistence type="predicted"/>
<evidence type="ECO:0000256" key="5">
    <source>
        <dbReference type="ARBA" id="ARBA00022692"/>
    </source>
</evidence>
<dbReference type="SUPFAM" id="SSF57184">
    <property type="entry name" value="Growth factor receptor domain"/>
    <property type="match status" value="7"/>
</dbReference>
<gene>
    <name evidence="19" type="ORF">D4764_11G0001490</name>
</gene>
<evidence type="ECO:0000256" key="13">
    <source>
        <dbReference type="PROSITE-ProRule" id="PRU00076"/>
    </source>
</evidence>
<dbReference type="GO" id="GO:0071944">
    <property type="term" value="C:cell periphery"/>
    <property type="evidence" value="ECO:0007669"/>
    <property type="project" value="UniProtKB-ARBA"/>
</dbReference>
<feature type="domain" description="EGF-like" evidence="15">
    <location>
        <begin position="642"/>
        <end position="682"/>
    </location>
</feature>
<keyword evidence="4 13" id="KW-0245">EGF-like domain</keyword>
<dbReference type="CDD" id="cd00054">
    <property type="entry name" value="EGF_CA"/>
    <property type="match status" value="18"/>
</dbReference>
<feature type="domain" description="EGF-like" evidence="15">
    <location>
        <begin position="684"/>
        <end position="721"/>
    </location>
</feature>
<keyword evidence="3" id="KW-0964">Secreted</keyword>
<name>A0A5C6PH71_9TELE</name>
<accession>A0A5C6PH71</accession>
<evidence type="ECO:0000256" key="6">
    <source>
        <dbReference type="ARBA" id="ARBA00022729"/>
    </source>
</evidence>
<dbReference type="InterPro" id="IPR005533">
    <property type="entry name" value="AMOP_dom"/>
</dbReference>
<evidence type="ECO:0000256" key="10">
    <source>
        <dbReference type="ARBA" id="ARBA00023136"/>
    </source>
</evidence>
<dbReference type="PANTHER" id="PTHR24039:SF58">
    <property type="entry name" value="EGF-LIKE DOMAIN-CONTAINING PROTEIN"/>
    <property type="match status" value="1"/>
</dbReference>
<reference evidence="19 20" key="1">
    <citation type="submission" date="2019-04" db="EMBL/GenBank/DDBJ databases">
        <title>Chromosome genome assembly for Takifugu flavidus.</title>
        <authorList>
            <person name="Xiao S."/>
        </authorList>
    </citation>
    <scope>NUCLEOTIDE SEQUENCE [LARGE SCALE GENOMIC DNA]</scope>
    <source>
        <strain evidence="19">HTHZ2018</strain>
        <tissue evidence="19">Muscle</tissue>
    </source>
</reference>
<feature type="domain" description="EGF-like" evidence="15">
    <location>
        <begin position="478"/>
        <end position="519"/>
    </location>
</feature>
<keyword evidence="10 14" id="KW-0472">Membrane</keyword>
<dbReference type="InterPro" id="IPR056619">
    <property type="entry name" value="C8-3_MUC4"/>
</dbReference>
<dbReference type="SMART" id="SM00179">
    <property type="entry name" value="EGF_CA"/>
    <property type="match status" value="27"/>
</dbReference>
<dbReference type="FunFam" id="2.10.25.10:FF:000038">
    <property type="entry name" value="Fibrillin 2"/>
    <property type="match status" value="15"/>
</dbReference>
<dbReference type="SMART" id="SM00723">
    <property type="entry name" value="AMOP"/>
    <property type="match status" value="1"/>
</dbReference>
<evidence type="ECO:0000256" key="1">
    <source>
        <dbReference type="ARBA" id="ARBA00004479"/>
    </source>
</evidence>
<evidence type="ECO:0000256" key="11">
    <source>
        <dbReference type="ARBA" id="ARBA00023157"/>
    </source>
</evidence>
<dbReference type="GO" id="GO:0007160">
    <property type="term" value="P:cell-matrix adhesion"/>
    <property type="evidence" value="ECO:0007669"/>
    <property type="project" value="InterPro"/>
</dbReference>
<feature type="disulfide bond" evidence="13">
    <location>
        <begin position="1832"/>
        <end position="1841"/>
    </location>
</feature>
<feature type="domain" description="AMOP" evidence="16">
    <location>
        <begin position="1287"/>
        <end position="1419"/>
    </location>
</feature>
<evidence type="ECO:0000256" key="2">
    <source>
        <dbReference type="ARBA" id="ARBA00004613"/>
    </source>
</evidence>
<evidence type="ECO:0000259" key="15">
    <source>
        <dbReference type="PROSITE" id="PS50026"/>
    </source>
</evidence>
<dbReference type="Pfam" id="PF12662">
    <property type="entry name" value="cEGF"/>
    <property type="match status" value="1"/>
</dbReference>
<evidence type="ECO:0000256" key="3">
    <source>
        <dbReference type="ARBA" id="ARBA00022525"/>
    </source>
</evidence>
<dbReference type="InterPro" id="IPR013783">
    <property type="entry name" value="Ig-like_fold"/>
</dbReference>
<dbReference type="EMBL" id="RHFK02000003">
    <property type="protein sequence ID" value="TWW78028.1"/>
    <property type="molecule type" value="Genomic_DNA"/>
</dbReference>
<feature type="disulfide bond" evidence="13">
    <location>
        <begin position="688"/>
        <end position="698"/>
    </location>
</feature>
<evidence type="ECO:0000259" key="17">
    <source>
        <dbReference type="PROSITE" id="PS51220"/>
    </source>
</evidence>
<evidence type="ECO:0000256" key="14">
    <source>
        <dbReference type="SAM" id="Phobius"/>
    </source>
</evidence>
<evidence type="ECO:0000313" key="19">
    <source>
        <dbReference type="EMBL" id="TWW78028.1"/>
    </source>
</evidence>
<feature type="domain" description="EGF-like" evidence="15">
    <location>
        <begin position="520"/>
        <end position="562"/>
    </location>
</feature>
<feature type="domain" description="NIDO" evidence="17">
    <location>
        <begin position="1121"/>
        <end position="1284"/>
    </location>
</feature>
<feature type="domain" description="EGF-like" evidence="15">
    <location>
        <begin position="1799"/>
        <end position="1842"/>
    </location>
</feature>
<feature type="domain" description="EGF-like" evidence="15">
    <location>
        <begin position="437"/>
        <end position="477"/>
    </location>
</feature>
<feature type="domain" description="EGF-like" evidence="15">
    <location>
        <begin position="279"/>
        <end position="317"/>
    </location>
</feature>
<evidence type="ECO:0000256" key="12">
    <source>
        <dbReference type="ARBA" id="ARBA00023180"/>
    </source>
</evidence>
<dbReference type="Pfam" id="PF06119">
    <property type="entry name" value="NIDO"/>
    <property type="match status" value="1"/>
</dbReference>
<keyword evidence="11 13" id="KW-1015">Disulfide bond</keyword>
<feature type="domain" description="EGF-like" evidence="15">
    <location>
        <begin position="915"/>
        <end position="955"/>
    </location>
</feature>
<dbReference type="FunFam" id="2.10.25.10:FF:000202">
    <property type="entry name" value="Multiple epidermal growth factor-like domains 8"/>
    <property type="match status" value="1"/>
</dbReference>
<dbReference type="SUPFAM" id="SSF57196">
    <property type="entry name" value="EGF/Laminin"/>
    <property type="match status" value="5"/>
</dbReference>
<keyword evidence="8" id="KW-0106">Calcium</keyword>
<dbReference type="GO" id="GO:0030855">
    <property type="term" value="P:epithelial cell differentiation"/>
    <property type="evidence" value="ECO:0007669"/>
    <property type="project" value="UniProtKB-ARBA"/>
</dbReference>
<dbReference type="InterPro" id="IPR026823">
    <property type="entry name" value="cEGF"/>
</dbReference>
<dbReference type="SMART" id="SM00181">
    <property type="entry name" value="EGF"/>
    <property type="match status" value="29"/>
</dbReference>
<dbReference type="PROSITE" id="PS00022">
    <property type="entry name" value="EGF_1"/>
    <property type="match status" value="1"/>
</dbReference>
<keyword evidence="20" id="KW-1185">Reference proteome</keyword>
<feature type="domain" description="EGF-like" evidence="15">
    <location>
        <begin position="1036"/>
        <end position="1077"/>
    </location>
</feature>
<organism evidence="19 20">
    <name type="scientific">Takifugu flavidus</name>
    <name type="common">sansaifugu</name>
    <dbReference type="NCBI Taxonomy" id="433684"/>
    <lineage>
        <taxon>Eukaryota</taxon>
        <taxon>Metazoa</taxon>
        <taxon>Chordata</taxon>
        <taxon>Craniata</taxon>
        <taxon>Vertebrata</taxon>
        <taxon>Euteleostomi</taxon>
        <taxon>Actinopterygii</taxon>
        <taxon>Neopterygii</taxon>
        <taxon>Teleostei</taxon>
        <taxon>Neoteleostei</taxon>
        <taxon>Acanthomorphata</taxon>
        <taxon>Eupercaria</taxon>
        <taxon>Tetraodontiformes</taxon>
        <taxon>Tetradontoidea</taxon>
        <taxon>Tetraodontidae</taxon>
        <taxon>Takifugu</taxon>
    </lineage>
</organism>
<dbReference type="InterPro" id="IPR024731">
    <property type="entry name" value="NELL2-like_EGF"/>
</dbReference>
<comment type="caution">
    <text evidence="19">The sequence shown here is derived from an EMBL/GenBank/DDBJ whole genome shotgun (WGS) entry which is preliminary data.</text>
</comment>
<dbReference type="Pfam" id="PF23263">
    <property type="entry name" value="C8-3_MUC4"/>
    <property type="match status" value="1"/>
</dbReference>
<dbReference type="GO" id="GO:0005576">
    <property type="term" value="C:extracellular region"/>
    <property type="evidence" value="ECO:0007669"/>
    <property type="project" value="UniProtKB-SubCell"/>
</dbReference>
<dbReference type="FunFam" id="2.10.25.10:FF:000555">
    <property type="entry name" value="Dumpy, isoform I"/>
    <property type="match status" value="1"/>
</dbReference>
<dbReference type="PROSITE" id="PS50856">
    <property type="entry name" value="AMOP"/>
    <property type="match status" value="1"/>
</dbReference>
<dbReference type="InterPro" id="IPR001881">
    <property type="entry name" value="EGF-like_Ca-bd_dom"/>
</dbReference>
<dbReference type="PROSITE" id="PS01186">
    <property type="entry name" value="EGF_2"/>
    <property type="match status" value="21"/>
</dbReference>
<feature type="domain" description="EGF-like" evidence="15">
    <location>
        <begin position="875"/>
        <end position="914"/>
    </location>
</feature>
<dbReference type="InterPro" id="IPR000152">
    <property type="entry name" value="EGF-type_Asp/Asn_hydroxyl_site"/>
</dbReference>
<dbReference type="Pfam" id="PF12947">
    <property type="entry name" value="EGF_3"/>
    <property type="match status" value="10"/>
</dbReference>
<feature type="domain" description="EGF-like" evidence="15">
    <location>
        <begin position="763"/>
        <end position="803"/>
    </location>
</feature>
<dbReference type="GO" id="GO:0016020">
    <property type="term" value="C:membrane"/>
    <property type="evidence" value="ECO:0007669"/>
    <property type="project" value="UniProtKB-SubCell"/>
</dbReference>
<dbReference type="Gene3D" id="2.60.40.10">
    <property type="entry name" value="Immunoglobulins"/>
    <property type="match status" value="1"/>
</dbReference>
<feature type="domain" description="EGF-like" evidence="15">
    <location>
        <begin position="831"/>
        <end position="874"/>
    </location>
</feature>
<feature type="domain" description="EGF-like" evidence="15">
    <location>
        <begin position="722"/>
        <end position="762"/>
    </location>
</feature>
<evidence type="ECO:0000259" key="18">
    <source>
        <dbReference type="PROSITE" id="PS51233"/>
    </source>
</evidence>
<dbReference type="Proteomes" id="UP000324091">
    <property type="component" value="Chromosome 11"/>
</dbReference>
<sequence>MGVPLPRGLTCQGIMVWEAAPLSGSLRGREVMTEVEKKPFLITRKEEVQRRRVRKETGKYAVSENHLSVADPKDCETAGSKCHPQAECIKVKNNFTCACRMGYQGDGLLCSDIDECLSGLHSCHPKARCNNTLGSYSCFCLSGYIGDGAECQDINECQKDNGGCHANALCTNREGSRLCKCKVGFSGDGFECADVNECNNQKICHWNATCTNNPGSYVCTCNAGYKGNGNYLCLDIDECSETPYLCSSSLGYKGCKNLPGSYRCTCSSGFESNGQSCVDIDECAGNICSLYADCVNTMGSYLCTCNEGFIGNGLTCADINECNEDNQCDPDAACINRLGSYECSCLEGFIGDGRQCEDINECATPNICPSTTTCVNTGGSYYCDCGTGFIFNNSMCHDLDECKAGRCSRFAACTNSPGSFSCQCTAGYRGDGFTCKDVDECSLAEQCHSNALCINIPGSYNCTCQVGYSGDGVFQCNDVNECLVANGGCGNRATCVNNQGSFYCLCPSGFILVNKTFCQDIDECKEQNNPCGVNEECKNIDGSFECSCQLGYYRLANNMECVDMDECKTNPCHVNASCLNTIGSHTCTCKRGFSGNGTQCEDIDECSAEGTCHSRALCANFIGGYFCSCQEGFNGNGFACEDVDECALPETKCPSFSKCVNSPGAHVCSCLNGTLADNDTCVPPTSLCEPACHRHGLCHQSPAEYQCVCDHGYIGDGITCSDIDECQMENICPEKETECINIPGSFACACRKGYSLNGTKCLDVNECATGKQECSEFSQCVNTIGSHSCFCLSGFTGDGKNCSVASCTNTPGTFICACPPGMDGNGFDCHDVNECEQNSSLPHNCSAQALCHNTNGSYTCQCQDGYRGDGFVCEDVDECQLRTTCGVNMICSNTPGSYMCSCILGVVYDVGTCVREDVCLNASITCHSLARCHRQQDSFYCQCVGGYEGSGTECLDVDECSQPQVCLAFSYCFNTNGSYFCDCWEGFQDNGTHCEDLNECQTGFSGNSSLCLDVDECDYGLSQCPDFSNCLNTCQDVDECHDLDQNPCPENALCNNTAGSFFCLCSPGYEATIDGCGDIDECKDNITCRFDQSVSENEQYLFPAPFANGFPGDRDVTLLAAFWDDVDLTHGDGRLLYQEYHKLDRSDVYSQAVFNRTTDEVTNFEMQKGRPAFTPSWILIITWDHVVPVFYHKINSSETNTFQCVLTTDGVRSFALLRYGEMGWGPGQRLYHDAIIGYTDGKSQHIEPTVPTDNLYGPGGRYRPQQRKGNMGKFGQLVYNLTGSGGSNVDPGMRCQTWAMTEPLPTLWAEDLFTCPCTLSQALEDLSFMQDTTDPGPRVKTLRGQRWGGTGGHVFKSVLSNSHGSGKRCAYEPDGPLLAGYSERYFLEHNMQKHIDGDLLPFQWCCIESPLCHLYLNKRPLDRCQGHSWTFHHGYAPAKVATQGVAMVYGSLHFTTFDGTDYSFKALGEFVILRLSSSSGSNIFTLQGQTDKRHTEAKVPEMVRMAAFHQGIGKIEWRCATKADRLQVFVDGVEAPVKVGVVFMGVKDFAVRCTALDHCAAVYAGGLHVMVWRAAGHNQLAAMVEVPQTFYNRTVGLLGLWSSNRSDDFLMSDGRIVLSSDLNPPSEERLHNFGLSWAVPVPESLLLSPSPLVPLEPISTTSILSSVSPAQMDELRRTCKSNMQCIHDTIATGSSELGLHTLEARQRFKELALIHSNMPPIVTEPTVIHCKVNSTVNIQFMTQDPNGDRITYSLLYPRPPGASISSGGGLLTWTILTTEPVQLTIRASDQLASTLFTPILRVCNCLNGGTCQYGSITENHRQGRFQVVGCLCPEGFSGKFCGRAADVCRGQPCFRGVQCHSRSDPSQFTCGECPDNTVSEGKQGYKCFEHDMCSPPFPFPCHTDATCRSTKQNYTCTCKPGFTGNGHNCTDIDECEDLSACPNAKFECKNTPGSVDCFCRYQDTKDTDGCGGNVFNVSVGWKNNRADGLKQLMDILSLGFQNKFYNASKKNAVQSSSSAAEYRINVSSDTPHWYIRDYLARVSRHYDIGAVEVDDLDECKTKEAVCVKPALCANTYGGYRCVCNGTTDVDKTQSCVLDQSRVQKNDKQLGLILGLVLGIGIPLLLLLLLAALACFCCCKKRVTGEEEQWEEPFEQRKKCVEDVSAPVIYIVFCQAAFDHQHWWKWSQCTSDWDSIGFMFAVSVLPHLLPGYMQEQHNPPPFNYSDPALYYFPHSSPRVIDNVMARQRVR</sequence>
<evidence type="ECO:0000313" key="20">
    <source>
        <dbReference type="Proteomes" id="UP000324091"/>
    </source>
</evidence>
<dbReference type="InterPro" id="IPR013032">
    <property type="entry name" value="EGF-like_CS"/>
</dbReference>
<dbReference type="InterPro" id="IPR000742">
    <property type="entry name" value="EGF"/>
</dbReference>
<evidence type="ECO:0000256" key="4">
    <source>
        <dbReference type="ARBA" id="ARBA00022536"/>
    </source>
</evidence>
<feature type="transmembrane region" description="Helical" evidence="14">
    <location>
        <begin position="2109"/>
        <end position="2135"/>
    </location>
</feature>
<feature type="domain" description="EGF-like" evidence="15">
    <location>
        <begin position="1889"/>
        <end position="1930"/>
    </location>
</feature>
<dbReference type="PROSITE" id="PS01187">
    <property type="entry name" value="EGF_CA"/>
    <property type="match status" value="8"/>
</dbReference>
<feature type="domain" description="EGF-like" evidence="15">
    <location>
        <begin position="956"/>
        <end position="995"/>
    </location>
</feature>
<dbReference type="PROSITE" id="PS51220">
    <property type="entry name" value="NIDO"/>
    <property type="match status" value="1"/>
</dbReference>
<dbReference type="Pfam" id="PF12661">
    <property type="entry name" value="hEGF"/>
    <property type="match status" value="1"/>
</dbReference>
<comment type="subcellular location">
    <subcellularLocation>
        <location evidence="1">Membrane</location>
        <topology evidence="1">Single-pass type I membrane protein</topology>
    </subcellularLocation>
    <subcellularLocation>
        <location evidence="2">Secreted</location>
    </subcellularLocation>
</comment>
<dbReference type="GO" id="GO:0048513">
    <property type="term" value="P:animal organ development"/>
    <property type="evidence" value="ECO:0007669"/>
    <property type="project" value="UniProtKB-ARBA"/>
</dbReference>
<keyword evidence="9 14" id="KW-1133">Transmembrane helix</keyword>
<dbReference type="GO" id="GO:0048731">
    <property type="term" value="P:system development"/>
    <property type="evidence" value="ECO:0007669"/>
    <property type="project" value="UniProtKB-ARBA"/>
</dbReference>
<evidence type="ECO:0000256" key="9">
    <source>
        <dbReference type="ARBA" id="ARBA00022989"/>
    </source>
</evidence>
<dbReference type="Gene3D" id="2.10.25.10">
    <property type="entry name" value="Laminin"/>
    <property type="match status" value="27"/>
</dbReference>
<dbReference type="FunFam" id="2.10.25.10:FF:000506">
    <property type="entry name" value="Adhesion G protein-coupled receptor E1"/>
    <property type="match status" value="2"/>
</dbReference>
<feature type="domain" description="EGF-like" evidence="15">
    <location>
        <begin position="112"/>
        <end position="152"/>
    </location>
</feature>
<dbReference type="InterPro" id="IPR049883">
    <property type="entry name" value="NOTCH1_EGF-like"/>
</dbReference>
<dbReference type="InterPro" id="IPR001846">
    <property type="entry name" value="VWF_type-D"/>
</dbReference>
<feature type="domain" description="EGF-like" evidence="15">
    <location>
        <begin position="194"/>
        <end position="234"/>
    </location>
</feature>
<feature type="domain" description="EGF-like" evidence="15">
    <location>
        <begin position="71"/>
        <end position="111"/>
    </location>
</feature>
<keyword evidence="12" id="KW-0325">Glycoprotein</keyword>
<feature type="domain" description="EGF-like" evidence="15">
    <location>
        <begin position="358"/>
        <end position="397"/>
    </location>
</feature>
<feature type="domain" description="VWFD" evidence="18">
    <location>
        <begin position="1444"/>
        <end position="1645"/>
    </location>
</feature>
<dbReference type="Pfam" id="PF07645">
    <property type="entry name" value="EGF_CA"/>
    <property type="match status" value="13"/>
</dbReference>
<dbReference type="GO" id="GO:0005509">
    <property type="term" value="F:calcium ion binding"/>
    <property type="evidence" value="ECO:0007669"/>
    <property type="project" value="InterPro"/>
</dbReference>
<feature type="domain" description="EGF-like" evidence="15">
    <location>
        <begin position="563"/>
        <end position="601"/>
    </location>
</feature>
<feature type="domain" description="EGF-like" evidence="15">
    <location>
        <begin position="398"/>
        <end position="434"/>
    </location>
</feature>
<evidence type="ECO:0000256" key="8">
    <source>
        <dbReference type="ARBA" id="ARBA00022837"/>
    </source>
</evidence>
<dbReference type="SMART" id="SM00216">
    <property type="entry name" value="VWD"/>
    <property type="match status" value="1"/>
</dbReference>
<dbReference type="PROSITE" id="PS50026">
    <property type="entry name" value="EGF_3"/>
    <property type="match status" value="24"/>
</dbReference>
<evidence type="ECO:0000256" key="7">
    <source>
        <dbReference type="ARBA" id="ARBA00022737"/>
    </source>
</evidence>
<keyword evidence="7" id="KW-0677">Repeat</keyword>
<dbReference type="InterPro" id="IPR009030">
    <property type="entry name" value="Growth_fac_rcpt_cys_sf"/>
</dbReference>
<keyword evidence="6" id="KW-0732">Signal</keyword>
<dbReference type="PANTHER" id="PTHR24039">
    <property type="entry name" value="FIBRILLIN-RELATED"/>
    <property type="match status" value="1"/>
</dbReference>
<feature type="domain" description="EGF-like" evidence="15">
    <location>
        <begin position="602"/>
        <end position="641"/>
    </location>
</feature>
<dbReference type="InterPro" id="IPR018097">
    <property type="entry name" value="EGF_Ca-bd_CS"/>
</dbReference>
<protein>
    <submittedName>
        <fullName evidence="19">Alpha-tectorin</fullName>
    </submittedName>
</protein>
<feature type="domain" description="EGF-like" evidence="15">
    <location>
        <begin position="318"/>
        <end position="357"/>
    </location>
</feature>
<dbReference type="SMART" id="SM00539">
    <property type="entry name" value="NIDO"/>
    <property type="match status" value="1"/>
</dbReference>
<comment type="caution">
    <text evidence="13">Lacks conserved residue(s) required for the propagation of feature annotation.</text>
</comment>
<feature type="domain" description="EGF-like" evidence="15">
    <location>
        <begin position="153"/>
        <end position="191"/>
    </location>
</feature>
<dbReference type="PROSITE" id="PS00010">
    <property type="entry name" value="ASX_HYDROXYL"/>
    <property type="match status" value="17"/>
</dbReference>
<evidence type="ECO:0000259" key="16">
    <source>
        <dbReference type="PROSITE" id="PS50856"/>
    </source>
</evidence>